<dbReference type="Proteomes" id="UP000029380">
    <property type="component" value="Unassembled WGS sequence"/>
</dbReference>
<dbReference type="Pfam" id="PF03780">
    <property type="entry name" value="Asp23"/>
    <property type="match status" value="1"/>
</dbReference>
<accession>A0A091CBW8</accession>
<proteinExistence type="inferred from homology"/>
<evidence type="ECO:0000256" key="2">
    <source>
        <dbReference type="ARBA" id="ARBA00039575"/>
    </source>
</evidence>
<dbReference type="InterPro" id="IPR005531">
    <property type="entry name" value="Asp23"/>
</dbReference>
<evidence type="ECO:0000256" key="4">
    <source>
        <dbReference type="SAM" id="Phobius"/>
    </source>
</evidence>
<comment type="similarity">
    <text evidence="1">Belongs to the asp23 family.</text>
</comment>
<evidence type="ECO:0000256" key="3">
    <source>
        <dbReference type="SAM" id="MobiDB-lite"/>
    </source>
</evidence>
<reference evidence="5 6" key="1">
    <citation type="submission" date="2014-08" db="EMBL/GenBank/DDBJ databases">
        <title>Genome sequence of Tetragenococcus muriaticus.</title>
        <authorList>
            <person name="Chuea-nongthon C."/>
            <person name="Rodtong S."/>
            <person name="Yongsawatdigul J."/>
            <person name="Steele J.L."/>
            <person name="Liu X.-y."/>
            <person name="Speers J."/>
            <person name="Glasner J.D."/>
            <person name="Neeno-Eckwall E.C."/>
        </authorList>
    </citation>
    <scope>NUCLEOTIDE SEQUENCE [LARGE SCALE GENOMIC DNA]</scope>
    <source>
        <strain evidence="5 6">PMC-11-5</strain>
    </source>
</reference>
<sequence>MQELFQRYQYGIFGGGIGLVLAILLLTIGFLKTLLVIVCVFLGAYIGLYLNTIGFFDRFKKLKILEEQNMENKTNSSVNQQVPGELTFSDKVIQKIIGFALADIDGLLTIDGGFFSNIAEKLVNTNNVTTGIQTEVGKKQVAVDMDIVVEFGKDIRNIYDEVKNVISNEVNSMTHLDVVEVNVNVVDIKSQEEYEEDSETVQDKVSDAASSTGQYISKQTSKTTRKAQNEVQERTEPRVE</sequence>
<dbReference type="EMBL" id="JPVU01000278">
    <property type="protein sequence ID" value="KFN89308.1"/>
    <property type="molecule type" value="Genomic_DNA"/>
</dbReference>
<dbReference type="PANTHER" id="PTHR34297:SF3">
    <property type="entry name" value="ALKALINE SHOCK PROTEIN 23"/>
    <property type="match status" value="1"/>
</dbReference>
<protein>
    <recommendedName>
        <fullName evidence="2">Stress response regulator gls24 homolog</fullName>
    </recommendedName>
</protein>
<evidence type="ECO:0000313" key="5">
    <source>
        <dbReference type="EMBL" id="KFN89308.1"/>
    </source>
</evidence>
<feature type="compositionally biased region" description="Basic and acidic residues" evidence="3">
    <location>
        <begin position="227"/>
        <end position="240"/>
    </location>
</feature>
<keyword evidence="4" id="KW-0472">Membrane</keyword>
<evidence type="ECO:0000256" key="1">
    <source>
        <dbReference type="ARBA" id="ARBA00005721"/>
    </source>
</evidence>
<dbReference type="InterPro" id="IPR018730">
    <property type="entry name" value="DUF2273"/>
</dbReference>
<name>A0A091CBW8_9ENTE</name>
<feature type="compositionally biased region" description="Polar residues" evidence="3">
    <location>
        <begin position="208"/>
        <end position="222"/>
    </location>
</feature>
<dbReference type="AlphaFoldDB" id="A0A091CBW8"/>
<dbReference type="PANTHER" id="PTHR34297">
    <property type="entry name" value="HYPOTHETICAL CYTOSOLIC PROTEIN-RELATED"/>
    <property type="match status" value="1"/>
</dbReference>
<feature type="transmembrane region" description="Helical" evidence="4">
    <location>
        <begin position="12"/>
        <end position="28"/>
    </location>
</feature>
<dbReference type="Pfam" id="PF10031">
    <property type="entry name" value="DUF2273"/>
    <property type="match status" value="1"/>
</dbReference>
<dbReference type="PATRIC" id="fig|1302649.3.peg.2520"/>
<comment type="caution">
    <text evidence="5">The sequence shown here is derived from an EMBL/GenBank/DDBJ whole genome shotgun (WGS) entry which is preliminary data.</text>
</comment>
<gene>
    <name evidence="5" type="ORF">TMUPMC115_2534</name>
</gene>
<feature type="region of interest" description="Disordered" evidence="3">
    <location>
        <begin position="193"/>
        <end position="240"/>
    </location>
</feature>
<dbReference type="OrthoDB" id="9808942at2"/>
<feature type="transmembrane region" description="Helical" evidence="4">
    <location>
        <begin position="34"/>
        <end position="56"/>
    </location>
</feature>
<evidence type="ECO:0000313" key="6">
    <source>
        <dbReference type="Proteomes" id="UP000029380"/>
    </source>
</evidence>
<keyword evidence="4" id="KW-1133">Transmembrane helix</keyword>
<keyword evidence="4" id="KW-0812">Transmembrane</keyword>
<organism evidence="5 6">
    <name type="scientific">Tetragenococcus muriaticus PMC-11-5</name>
    <dbReference type="NCBI Taxonomy" id="1302649"/>
    <lineage>
        <taxon>Bacteria</taxon>
        <taxon>Bacillati</taxon>
        <taxon>Bacillota</taxon>
        <taxon>Bacilli</taxon>
        <taxon>Lactobacillales</taxon>
        <taxon>Enterococcaceae</taxon>
        <taxon>Tetragenococcus</taxon>
    </lineage>
</organism>